<feature type="domain" description="D-isomer specific 2-hydroxyacid dehydrogenase catalytic" evidence="5">
    <location>
        <begin position="20"/>
        <end position="311"/>
    </location>
</feature>
<dbReference type="GO" id="GO:0051287">
    <property type="term" value="F:NAD binding"/>
    <property type="evidence" value="ECO:0007669"/>
    <property type="project" value="InterPro"/>
</dbReference>
<evidence type="ECO:0000256" key="2">
    <source>
        <dbReference type="ARBA" id="ARBA00023002"/>
    </source>
</evidence>
<dbReference type="EMBL" id="CP073100">
    <property type="protein sequence ID" value="QUE51314.1"/>
    <property type="molecule type" value="Genomic_DNA"/>
</dbReference>
<dbReference type="AlphaFoldDB" id="A0A975IZL1"/>
<dbReference type="PANTHER" id="PTHR42789:SF1">
    <property type="entry name" value="D-ISOMER SPECIFIC 2-HYDROXYACID DEHYDROGENASE FAMILY PROTEIN (AFU_ORTHOLOGUE AFUA_6G10090)"/>
    <property type="match status" value="1"/>
</dbReference>
<gene>
    <name evidence="7" type="ORF">KBB96_00085</name>
</gene>
<sequence>MRVLLTTCSFQDTPGPHHALLESQGWEIVRERGPLPESRMLELAGEFDAFLCGDDDITRAVLDKSLPRLRVISKYGIGLDKIDIPSTKELKIPVLFTPGVNHDTVAEHTFALLLAITKNLIFSVDSTRAGRWDRKTGNELYAKRIGLIGLGRIGQEVAKRAAAFGMEVHGFGNYWPEEVAAQYGIRRHDTLESLFSSVDIISPHTKLGADTHHCVSAERIAFMPDGGWIINTGRGELVDAAAVIAALDSGKLAGYATDVLDQEPPPADHPLLHHPKVIVTPHIGSRTFESVPRQAMKSLVNLINALAGHGEIACANGVL</sequence>
<feature type="domain" description="D-isomer specific 2-hydroxyacid dehydrogenase NAD-binding" evidence="6">
    <location>
        <begin position="110"/>
        <end position="284"/>
    </location>
</feature>
<dbReference type="RefSeq" id="WP_211631453.1">
    <property type="nucleotide sequence ID" value="NZ_CP073100.1"/>
</dbReference>
<dbReference type="SUPFAM" id="SSF52283">
    <property type="entry name" value="Formate/glycerate dehydrogenase catalytic domain-like"/>
    <property type="match status" value="1"/>
</dbReference>
<dbReference type="InterPro" id="IPR036291">
    <property type="entry name" value="NAD(P)-bd_dom_sf"/>
</dbReference>
<dbReference type="GO" id="GO:0016616">
    <property type="term" value="F:oxidoreductase activity, acting on the CH-OH group of donors, NAD or NADP as acceptor"/>
    <property type="evidence" value="ECO:0007669"/>
    <property type="project" value="InterPro"/>
</dbReference>
<dbReference type="InterPro" id="IPR029753">
    <property type="entry name" value="D-isomer_DH_CS"/>
</dbReference>
<evidence type="ECO:0000256" key="3">
    <source>
        <dbReference type="ARBA" id="ARBA00023027"/>
    </source>
</evidence>
<dbReference type="Proteomes" id="UP000676169">
    <property type="component" value="Chromosome"/>
</dbReference>
<proteinExistence type="inferred from homology"/>
<comment type="similarity">
    <text evidence="1 4">Belongs to the D-isomer specific 2-hydroxyacid dehydrogenase family.</text>
</comment>
<dbReference type="PROSITE" id="PS00671">
    <property type="entry name" value="D_2_HYDROXYACID_DH_3"/>
    <property type="match status" value="1"/>
</dbReference>
<dbReference type="CDD" id="cd12172">
    <property type="entry name" value="PGDH_like_2"/>
    <property type="match status" value="1"/>
</dbReference>
<dbReference type="SUPFAM" id="SSF51735">
    <property type="entry name" value="NAD(P)-binding Rossmann-fold domains"/>
    <property type="match status" value="1"/>
</dbReference>
<dbReference type="InterPro" id="IPR006140">
    <property type="entry name" value="D-isomer_DH_NAD-bd"/>
</dbReference>
<dbReference type="PANTHER" id="PTHR42789">
    <property type="entry name" value="D-ISOMER SPECIFIC 2-HYDROXYACID DEHYDROGENASE FAMILY PROTEIN (AFU_ORTHOLOGUE AFUA_6G10090)"/>
    <property type="match status" value="1"/>
</dbReference>
<evidence type="ECO:0000259" key="5">
    <source>
        <dbReference type="Pfam" id="PF00389"/>
    </source>
</evidence>
<evidence type="ECO:0000259" key="6">
    <source>
        <dbReference type="Pfam" id="PF02826"/>
    </source>
</evidence>
<evidence type="ECO:0000256" key="4">
    <source>
        <dbReference type="RuleBase" id="RU003719"/>
    </source>
</evidence>
<protein>
    <submittedName>
        <fullName evidence="7">Phosphoglycerate dehydrogenase</fullName>
    </submittedName>
</protein>
<dbReference type="Pfam" id="PF02826">
    <property type="entry name" value="2-Hacid_dh_C"/>
    <property type="match status" value="1"/>
</dbReference>
<evidence type="ECO:0000256" key="1">
    <source>
        <dbReference type="ARBA" id="ARBA00005854"/>
    </source>
</evidence>
<dbReference type="InterPro" id="IPR050857">
    <property type="entry name" value="D-2-hydroxyacid_DH"/>
</dbReference>
<reference evidence="7" key="1">
    <citation type="submission" date="2021-04" db="EMBL/GenBank/DDBJ databases">
        <title>Luteolibacter sp. 32A isolated from the skin of an Anderson's salamander (Ambystoma andersonii).</title>
        <authorList>
            <person name="Spergser J."/>
            <person name="Busse H.-J."/>
        </authorList>
    </citation>
    <scope>NUCLEOTIDE SEQUENCE</scope>
    <source>
        <strain evidence="7">32A</strain>
    </source>
</reference>
<dbReference type="Gene3D" id="3.40.50.720">
    <property type="entry name" value="NAD(P)-binding Rossmann-like Domain"/>
    <property type="match status" value="2"/>
</dbReference>
<keyword evidence="2 4" id="KW-0560">Oxidoreductase</keyword>
<dbReference type="Pfam" id="PF00389">
    <property type="entry name" value="2-Hacid_dh"/>
    <property type="match status" value="1"/>
</dbReference>
<evidence type="ECO:0000313" key="7">
    <source>
        <dbReference type="EMBL" id="QUE51314.1"/>
    </source>
</evidence>
<accession>A0A975IZL1</accession>
<dbReference type="InterPro" id="IPR006139">
    <property type="entry name" value="D-isomer_2_OHA_DH_cat_dom"/>
</dbReference>
<evidence type="ECO:0000313" key="8">
    <source>
        <dbReference type="Proteomes" id="UP000676169"/>
    </source>
</evidence>
<keyword evidence="8" id="KW-1185">Reference proteome</keyword>
<name>A0A975IZL1_9BACT</name>
<organism evidence="7 8">
    <name type="scientific">Luteolibacter ambystomatis</name>
    <dbReference type="NCBI Taxonomy" id="2824561"/>
    <lineage>
        <taxon>Bacteria</taxon>
        <taxon>Pseudomonadati</taxon>
        <taxon>Verrucomicrobiota</taxon>
        <taxon>Verrucomicrobiia</taxon>
        <taxon>Verrucomicrobiales</taxon>
        <taxon>Verrucomicrobiaceae</taxon>
        <taxon>Luteolibacter</taxon>
    </lineage>
</organism>
<dbReference type="KEGG" id="lamb:KBB96_00085"/>
<keyword evidence="3" id="KW-0520">NAD</keyword>